<dbReference type="AlphaFoldDB" id="A0A0C9XYI0"/>
<gene>
    <name evidence="1" type="ORF">PISMIDRAFT_685272</name>
</gene>
<sequence length="163" mass="17927">MGQKPGTTEIHAERCRFDGMKNDIVIVDTPSFDTNEEGPDGETEVKKWMDSNYTKPCKAAGVLYMHNVASNPDDPGLKVSNHLGAFRRTCRPKLIPRVIQVVPTLDHGARLLQEKIITRVTHLGLQANDEGAQLCNASAGYTFDGQPGTAWDIIQGLLSRLNL</sequence>
<dbReference type="Proteomes" id="UP000054018">
    <property type="component" value="Unassembled WGS sequence"/>
</dbReference>
<reference evidence="1 2" key="1">
    <citation type="submission" date="2014-04" db="EMBL/GenBank/DDBJ databases">
        <authorList>
            <consortium name="DOE Joint Genome Institute"/>
            <person name="Kuo A."/>
            <person name="Kohler A."/>
            <person name="Costa M.D."/>
            <person name="Nagy L.G."/>
            <person name="Floudas D."/>
            <person name="Copeland A."/>
            <person name="Barry K.W."/>
            <person name="Cichocki N."/>
            <person name="Veneault-Fourrey C."/>
            <person name="LaButti K."/>
            <person name="Lindquist E.A."/>
            <person name="Lipzen A."/>
            <person name="Lundell T."/>
            <person name="Morin E."/>
            <person name="Murat C."/>
            <person name="Sun H."/>
            <person name="Tunlid A."/>
            <person name="Henrissat B."/>
            <person name="Grigoriev I.V."/>
            <person name="Hibbett D.S."/>
            <person name="Martin F."/>
            <person name="Nordberg H.P."/>
            <person name="Cantor M.N."/>
            <person name="Hua S.X."/>
        </authorList>
    </citation>
    <scope>NUCLEOTIDE SEQUENCE [LARGE SCALE GENOMIC DNA]</scope>
    <source>
        <strain evidence="1 2">441</strain>
    </source>
</reference>
<dbReference type="EMBL" id="KN833826">
    <property type="protein sequence ID" value="KIK17505.1"/>
    <property type="molecule type" value="Genomic_DNA"/>
</dbReference>
<protein>
    <recommendedName>
        <fullName evidence="3">G domain-containing protein</fullName>
    </recommendedName>
</protein>
<accession>A0A0C9XYI0</accession>
<dbReference type="HOGENOM" id="CLU_018003_3_0_1"/>
<organism evidence="1 2">
    <name type="scientific">Pisolithus microcarpus 441</name>
    <dbReference type="NCBI Taxonomy" id="765257"/>
    <lineage>
        <taxon>Eukaryota</taxon>
        <taxon>Fungi</taxon>
        <taxon>Dikarya</taxon>
        <taxon>Basidiomycota</taxon>
        <taxon>Agaricomycotina</taxon>
        <taxon>Agaricomycetes</taxon>
        <taxon>Agaricomycetidae</taxon>
        <taxon>Boletales</taxon>
        <taxon>Sclerodermatineae</taxon>
        <taxon>Pisolithaceae</taxon>
        <taxon>Pisolithus</taxon>
    </lineage>
</organism>
<keyword evidence="2" id="KW-1185">Reference proteome</keyword>
<evidence type="ECO:0008006" key="3">
    <source>
        <dbReference type="Google" id="ProtNLM"/>
    </source>
</evidence>
<proteinExistence type="predicted"/>
<dbReference type="OrthoDB" id="2656241at2759"/>
<evidence type="ECO:0000313" key="2">
    <source>
        <dbReference type="Proteomes" id="UP000054018"/>
    </source>
</evidence>
<reference evidence="2" key="2">
    <citation type="submission" date="2015-01" db="EMBL/GenBank/DDBJ databases">
        <title>Evolutionary Origins and Diversification of the Mycorrhizal Mutualists.</title>
        <authorList>
            <consortium name="DOE Joint Genome Institute"/>
            <consortium name="Mycorrhizal Genomics Consortium"/>
            <person name="Kohler A."/>
            <person name="Kuo A."/>
            <person name="Nagy L.G."/>
            <person name="Floudas D."/>
            <person name="Copeland A."/>
            <person name="Barry K.W."/>
            <person name="Cichocki N."/>
            <person name="Veneault-Fourrey C."/>
            <person name="LaButti K."/>
            <person name="Lindquist E.A."/>
            <person name="Lipzen A."/>
            <person name="Lundell T."/>
            <person name="Morin E."/>
            <person name="Murat C."/>
            <person name="Riley R."/>
            <person name="Ohm R."/>
            <person name="Sun H."/>
            <person name="Tunlid A."/>
            <person name="Henrissat B."/>
            <person name="Grigoriev I.V."/>
            <person name="Hibbett D.S."/>
            <person name="Martin F."/>
        </authorList>
    </citation>
    <scope>NUCLEOTIDE SEQUENCE [LARGE SCALE GENOMIC DNA]</scope>
    <source>
        <strain evidence="2">441</strain>
    </source>
</reference>
<evidence type="ECO:0000313" key="1">
    <source>
        <dbReference type="EMBL" id="KIK17505.1"/>
    </source>
</evidence>
<name>A0A0C9XYI0_9AGAM</name>